<dbReference type="InterPro" id="IPR042178">
    <property type="entry name" value="Serpin_sf_1"/>
</dbReference>
<dbReference type="InterPro" id="IPR000215">
    <property type="entry name" value="Serpin_fam"/>
</dbReference>
<keyword evidence="4" id="KW-1185">Reference proteome</keyword>
<evidence type="ECO:0000313" key="4">
    <source>
        <dbReference type="Proteomes" id="UP000184512"/>
    </source>
</evidence>
<dbReference type="PROSITE" id="PS51257">
    <property type="entry name" value="PROKAR_LIPOPROTEIN"/>
    <property type="match status" value="1"/>
</dbReference>
<dbReference type="PANTHER" id="PTHR11461">
    <property type="entry name" value="SERINE PROTEASE INHIBITOR, SERPIN"/>
    <property type="match status" value="1"/>
</dbReference>
<dbReference type="PANTHER" id="PTHR11461:SF211">
    <property type="entry name" value="GH10112P-RELATED"/>
    <property type="match status" value="1"/>
</dbReference>
<dbReference type="InterPro" id="IPR042185">
    <property type="entry name" value="Serpin_sf_2"/>
</dbReference>
<dbReference type="SMART" id="SM00093">
    <property type="entry name" value="SERPIN"/>
    <property type="match status" value="1"/>
</dbReference>
<comment type="similarity">
    <text evidence="1">Belongs to the serpin family.</text>
</comment>
<dbReference type="STRING" id="1123357.SAMN02745244_01083"/>
<dbReference type="EMBL" id="FQZG01000015">
    <property type="protein sequence ID" value="SHI79678.1"/>
    <property type="molecule type" value="Genomic_DNA"/>
</dbReference>
<dbReference type="Pfam" id="PF00079">
    <property type="entry name" value="Serpin"/>
    <property type="match status" value="1"/>
</dbReference>
<name>A0A1M6E346_9ACTN</name>
<dbReference type="GO" id="GO:0005615">
    <property type="term" value="C:extracellular space"/>
    <property type="evidence" value="ECO:0007669"/>
    <property type="project" value="InterPro"/>
</dbReference>
<evidence type="ECO:0000313" key="3">
    <source>
        <dbReference type="EMBL" id="SHI79678.1"/>
    </source>
</evidence>
<dbReference type="InterPro" id="IPR023796">
    <property type="entry name" value="Serpin_dom"/>
</dbReference>
<dbReference type="AlphaFoldDB" id="A0A1M6E346"/>
<reference evidence="3 4" key="1">
    <citation type="submission" date="2016-11" db="EMBL/GenBank/DDBJ databases">
        <authorList>
            <person name="Jaros S."/>
            <person name="Januszkiewicz K."/>
            <person name="Wedrychowicz H."/>
        </authorList>
    </citation>
    <scope>NUCLEOTIDE SEQUENCE [LARGE SCALE GENOMIC DNA]</scope>
    <source>
        <strain evidence="3 4">DSM 12906</strain>
    </source>
</reference>
<dbReference type="Gene3D" id="3.30.497.10">
    <property type="entry name" value="Antithrombin, subunit I, domain 2"/>
    <property type="match status" value="1"/>
</dbReference>
<protein>
    <submittedName>
        <fullName evidence="3">Serine protease inhibitor</fullName>
    </submittedName>
</protein>
<feature type="domain" description="Serpin" evidence="2">
    <location>
        <begin position="60"/>
        <end position="411"/>
    </location>
</feature>
<dbReference type="RefSeq" id="WP_084189377.1">
    <property type="nucleotide sequence ID" value="NZ_FQZG01000015.1"/>
</dbReference>
<dbReference type="GO" id="GO:0004867">
    <property type="term" value="F:serine-type endopeptidase inhibitor activity"/>
    <property type="evidence" value="ECO:0007669"/>
    <property type="project" value="InterPro"/>
</dbReference>
<dbReference type="PROSITE" id="PS00284">
    <property type="entry name" value="SERPIN"/>
    <property type="match status" value="1"/>
</dbReference>
<organism evidence="3 4">
    <name type="scientific">Tessaracoccus bendigoensis DSM 12906</name>
    <dbReference type="NCBI Taxonomy" id="1123357"/>
    <lineage>
        <taxon>Bacteria</taxon>
        <taxon>Bacillati</taxon>
        <taxon>Actinomycetota</taxon>
        <taxon>Actinomycetes</taxon>
        <taxon>Propionibacteriales</taxon>
        <taxon>Propionibacteriaceae</taxon>
        <taxon>Tessaracoccus</taxon>
    </lineage>
</organism>
<dbReference type="InterPro" id="IPR023795">
    <property type="entry name" value="Serpin_CS"/>
</dbReference>
<evidence type="ECO:0000259" key="2">
    <source>
        <dbReference type="SMART" id="SM00093"/>
    </source>
</evidence>
<dbReference type="SUPFAM" id="SSF56574">
    <property type="entry name" value="Serpins"/>
    <property type="match status" value="1"/>
</dbReference>
<dbReference type="InterPro" id="IPR036186">
    <property type="entry name" value="Serpin_sf"/>
</dbReference>
<dbReference type="Proteomes" id="UP000184512">
    <property type="component" value="Unassembled WGS sequence"/>
</dbReference>
<dbReference type="Gene3D" id="2.30.39.10">
    <property type="entry name" value="Alpha-1-antitrypsin, domain 1"/>
    <property type="match status" value="1"/>
</dbReference>
<evidence type="ECO:0000256" key="1">
    <source>
        <dbReference type="RuleBase" id="RU000411"/>
    </source>
</evidence>
<sequence length="418" mass="43595">MFTRRQVLTFVGLAVAAVGVSACSGDGGSRGATLLRGTTSLLQLPFDETSGVAQAARGSADLGWNLLLQGTEPNRAIAPSSLAVTLGMLAEGATDETLASLDAVFGLTGDERSAALGALRQSLRPYELLPESVDVNDPPEAPLVHQASQAVVVEGKEVEQQFLERIGAYFDVGTQQVALGEMKAVLDDWVVKNTAGLIEKSAIEVRPDLVLVLQDAILFAAAWATAFPYDDTPLEFEGPGGTQQVKAISGEFSVPFAVGEGWKAVRLPYDEALAMDVIVPDAGPEALSAQQLDEVRVALDDATAVTVAVTMPPSDLTGGLNLLPLLGAEGVTFENSVDGIFPGAIVDQFAQQVRLMVSAKGTVGAAVTEVAGVESAPQSPENELVADRPFVMRVLDTRTGWPLFLAIVSDAADAAPEG</sequence>
<gene>
    <name evidence="3" type="ORF">SAMN02745244_01083</name>
</gene>
<accession>A0A1M6E346</accession>
<proteinExistence type="inferred from homology"/>
<dbReference type="OrthoDB" id="9764871at2"/>